<dbReference type="EMBL" id="CP028942">
    <property type="protein sequence ID" value="QKM65591.1"/>
    <property type="molecule type" value="Genomic_DNA"/>
</dbReference>
<dbReference type="Proteomes" id="UP000503312">
    <property type="component" value="Chromosome"/>
</dbReference>
<name>A0A6M9PZC7_9BURK</name>
<proteinExistence type="predicted"/>
<dbReference type="KEGG" id="ptrp:DCO17_10290"/>
<accession>A0A6M9PZC7</accession>
<evidence type="ECO:0000313" key="2">
    <source>
        <dbReference type="Proteomes" id="UP000503312"/>
    </source>
</evidence>
<keyword evidence="2" id="KW-1185">Reference proteome</keyword>
<dbReference type="AlphaFoldDB" id="A0A6M9PZC7"/>
<reference evidence="1 2" key="1">
    <citation type="submission" date="2018-04" db="EMBL/GenBank/DDBJ databases">
        <title>Polynucleobacter sp. UH21B genome.</title>
        <authorList>
            <person name="Hahn M.W."/>
        </authorList>
    </citation>
    <scope>NUCLEOTIDE SEQUENCE [LARGE SCALE GENOMIC DNA]</scope>
    <source>
        <strain evidence="1 2">MWH-UH21B</strain>
    </source>
</reference>
<gene>
    <name evidence="1" type="ORF">DCO17_10290</name>
</gene>
<dbReference type="RefSeq" id="WP_173956626.1">
    <property type="nucleotide sequence ID" value="NZ_CP028942.1"/>
</dbReference>
<organism evidence="1 2">
    <name type="scientific">Polynucleobacter tropicus</name>
    <dbReference type="NCBI Taxonomy" id="1743174"/>
    <lineage>
        <taxon>Bacteria</taxon>
        <taxon>Pseudomonadati</taxon>
        <taxon>Pseudomonadota</taxon>
        <taxon>Betaproteobacteria</taxon>
        <taxon>Burkholderiales</taxon>
        <taxon>Burkholderiaceae</taxon>
        <taxon>Polynucleobacter</taxon>
    </lineage>
</organism>
<sequence length="128" mass="15180">MDSKQHKQISLDFANEVVDSLNQNKQQSVPKDILAEIFEKSDEEFLLSCYAVHREFETKAGRQPQTLEEYTKEFYREKTEEEIKQAEQFQDEIDTYLRHNGPIGSRARAQPKLTFLGRLQKWIHNTFK</sequence>
<protein>
    <submittedName>
        <fullName evidence="1">Uncharacterized protein</fullName>
    </submittedName>
</protein>
<evidence type="ECO:0000313" key="1">
    <source>
        <dbReference type="EMBL" id="QKM65591.1"/>
    </source>
</evidence>